<gene>
    <name evidence="2" type="ORF">K503DRAFT_388780</name>
</gene>
<feature type="region of interest" description="Disordered" evidence="1">
    <location>
        <begin position="160"/>
        <end position="192"/>
    </location>
</feature>
<evidence type="ECO:0000256" key="1">
    <source>
        <dbReference type="SAM" id="MobiDB-lite"/>
    </source>
</evidence>
<evidence type="ECO:0000313" key="3">
    <source>
        <dbReference type="Proteomes" id="UP000092154"/>
    </source>
</evidence>
<dbReference type="EMBL" id="KV448161">
    <property type="protein sequence ID" value="OAX42234.1"/>
    <property type="molecule type" value="Genomic_DNA"/>
</dbReference>
<protein>
    <submittedName>
        <fullName evidence="2">Uncharacterized protein</fullName>
    </submittedName>
</protein>
<reference evidence="2 3" key="1">
    <citation type="submission" date="2016-06" db="EMBL/GenBank/DDBJ databases">
        <title>Comparative genomics of the ectomycorrhizal sister species Rhizopogon vinicolor and Rhizopogon vesiculosus (Basidiomycota: Boletales) reveals a divergence of the mating type B locus.</title>
        <authorList>
            <consortium name="DOE Joint Genome Institute"/>
            <person name="Mujic A.B."/>
            <person name="Kuo A."/>
            <person name="Tritt A."/>
            <person name="Lipzen A."/>
            <person name="Chen C."/>
            <person name="Johnson J."/>
            <person name="Sharma A."/>
            <person name="Barry K."/>
            <person name="Grigoriev I.V."/>
            <person name="Spatafora J.W."/>
        </authorList>
    </citation>
    <scope>NUCLEOTIDE SEQUENCE [LARGE SCALE GENOMIC DNA]</scope>
    <source>
        <strain evidence="2 3">AM-OR11-026</strain>
    </source>
</reference>
<dbReference type="Proteomes" id="UP000092154">
    <property type="component" value="Unassembled WGS sequence"/>
</dbReference>
<organism evidence="2 3">
    <name type="scientific">Rhizopogon vinicolor AM-OR11-026</name>
    <dbReference type="NCBI Taxonomy" id="1314800"/>
    <lineage>
        <taxon>Eukaryota</taxon>
        <taxon>Fungi</taxon>
        <taxon>Dikarya</taxon>
        <taxon>Basidiomycota</taxon>
        <taxon>Agaricomycotina</taxon>
        <taxon>Agaricomycetes</taxon>
        <taxon>Agaricomycetidae</taxon>
        <taxon>Boletales</taxon>
        <taxon>Suillineae</taxon>
        <taxon>Rhizopogonaceae</taxon>
        <taxon>Rhizopogon</taxon>
    </lineage>
</organism>
<keyword evidence="3" id="KW-1185">Reference proteome</keyword>
<accession>A0A1B7NBR4</accession>
<dbReference type="InParanoid" id="A0A1B7NBR4"/>
<dbReference type="AlphaFoldDB" id="A0A1B7NBR4"/>
<proteinExistence type="predicted"/>
<dbReference type="OrthoDB" id="3042036at2759"/>
<evidence type="ECO:0000313" key="2">
    <source>
        <dbReference type="EMBL" id="OAX42234.1"/>
    </source>
</evidence>
<sequence>MTIVSNTTMTPNHVSSPIMEQFEKKSERHVLACDLEIRARRMTRCFANITATLPLPNSNMRSAWDLLPNDSYDTTDKMPMPLKAGADFLRAPPSTLMDVAPAVVNGPSPRTRSHDIDWELIYETSSPTPDTTTFEVTSDACMAHNISSNPASEACPLTMDRQASVESNKSAASALPQSNTNHSCPPDVESSLVSQSESPVFARAFEDIVNDKIEEMRLHGLDFVVQSLLATGAQSAGSAPIVSMVVHATISKLTKDSATQAKSFEQAFRIRALEVFRRHWKLDGDWRRICSTSDQHSALTLTGVNKAGLMGSLFRTNVVTAEDIAVCLSILLDEVHFDRLCAMHAMLLHADDRLCKSRNLAALKQFREQLFIVDPVTNMYLWAPALHARALLQDIYDNIEGWMAIQANKRERFHESYLTRRQPPAKAVGPRLRQGRASHRP</sequence>
<feature type="compositionally biased region" description="Polar residues" evidence="1">
    <location>
        <begin position="164"/>
        <end position="183"/>
    </location>
</feature>
<feature type="region of interest" description="Disordered" evidence="1">
    <location>
        <begin position="416"/>
        <end position="441"/>
    </location>
</feature>
<name>A0A1B7NBR4_9AGAM</name>